<feature type="chain" id="PRO_5035777627" description="Syndecan" evidence="3">
    <location>
        <begin position="20"/>
        <end position="347"/>
    </location>
</feature>
<keyword evidence="2" id="KW-0472">Membrane</keyword>
<evidence type="ECO:0008006" key="6">
    <source>
        <dbReference type="Google" id="ProtNLM"/>
    </source>
</evidence>
<dbReference type="KEGG" id="api:100163167"/>
<accession>A0A8R2A133</accession>
<feature type="transmembrane region" description="Helical" evidence="2">
    <location>
        <begin position="258"/>
        <end position="280"/>
    </location>
</feature>
<reference evidence="5" key="1">
    <citation type="submission" date="2010-06" db="EMBL/GenBank/DDBJ databases">
        <authorList>
            <person name="Jiang H."/>
            <person name="Abraham K."/>
            <person name="Ali S."/>
            <person name="Alsbrooks S.L."/>
            <person name="Anim B.N."/>
            <person name="Anosike U.S."/>
            <person name="Attaway T."/>
            <person name="Bandaranaike D.P."/>
            <person name="Battles P.K."/>
            <person name="Bell S.N."/>
            <person name="Bell A.V."/>
            <person name="Beltran B."/>
            <person name="Bickham C."/>
            <person name="Bustamante Y."/>
            <person name="Caleb T."/>
            <person name="Canada A."/>
            <person name="Cardenas V."/>
            <person name="Carter K."/>
            <person name="Chacko J."/>
            <person name="Chandrabose M.N."/>
            <person name="Chavez D."/>
            <person name="Chavez A."/>
            <person name="Chen L."/>
            <person name="Chu H.-S."/>
            <person name="Claassen K.J."/>
            <person name="Cockrell R."/>
            <person name="Collins M."/>
            <person name="Cooper J.A."/>
            <person name="Cree A."/>
            <person name="Curry S.M."/>
            <person name="Da Y."/>
            <person name="Dao M.D."/>
            <person name="Das B."/>
            <person name="Davila M.-L."/>
            <person name="Davy-Carroll L."/>
            <person name="Denson S."/>
            <person name="Dinh H."/>
            <person name="Ebong V.E."/>
            <person name="Edwards J.R."/>
            <person name="Egan A."/>
            <person name="El-Daye J."/>
            <person name="Escobedo L."/>
            <person name="Fernandez S."/>
            <person name="Fernando P.R."/>
            <person name="Flagg N."/>
            <person name="Forbes L.D."/>
            <person name="Fowler R.G."/>
            <person name="Fu Q."/>
            <person name="Gabisi R.A."/>
            <person name="Ganer J."/>
            <person name="Garbino Pronczuk A."/>
            <person name="Garcia R.M."/>
            <person name="Garner T."/>
            <person name="Garrett T.E."/>
            <person name="Gonzalez D.A."/>
            <person name="Hamid H."/>
            <person name="Hawkins E.S."/>
            <person name="Hirani K."/>
            <person name="Hogues M.E."/>
            <person name="Hollins B."/>
            <person name="Hsiao C.-H."/>
            <person name="Jabil R."/>
            <person name="James M.L."/>
            <person name="Jhangiani S.N."/>
            <person name="Johnson B."/>
            <person name="Johnson Q."/>
            <person name="Joshi V."/>
            <person name="Kalu J.B."/>
            <person name="Kam C."/>
            <person name="Kashfia A."/>
            <person name="Keebler J."/>
            <person name="Kisamo H."/>
            <person name="Kovar C.L."/>
            <person name="Lago L.A."/>
            <person name="Lai C.-Y."/>
            <person name="Laidlaw J."/>
            <person name="Lara F."/>
            <person name="Le T.-K."/>
            <person name="Lee S.L."/>
            <person name="Legall F.H."/>
            <person name="Lemon S.J."/>
            <person name="Lewis L.R."/>
            <person name="Li B."/>
            <person name="Liu Y."/>
            <person name="Liu Y.-S."/>
            <person name="Lopez J."/>
            <person name="Lozado R.J."/>
            <person name="Lu J."/>
            <person name="Madu R.C."/>
            <person name="Maheshwari M."/>
            <person name="Maheshwari R."/>
            <person name="Malloy K."/>
            <person name="Martinez E."/>
            <person name="Mathew T."/>
            <person name="Mercado I.C."/>
            <person name="Mercado C."/>
            <person name="Meyer B."/>
            <person name="Montgomery K."/>
            <person name="Morgan M.B."/>
            <person name="Munidasa M."/>
            <person name="Nazareth L.V."/>
            <person name="Nelson J."/>
            <person name="Ng B.M."/>
            <person name="Nguyen N.B."/>
            <person name="Nguyen P.Q."/>
            <person name="Nguyen T."/>
            <person name="Obregon M."/>
            <person name="Okwuonu G.O."/>
            <person name="Onwere C.G."/>
            <person name="Orozco G."/>
            <person name="Parra A."/>
            <person name="Patel S."/>
            <person name="Patil S."/>
            <person name="Perez A."/>
            <person name="Perez Y."/>
            <person name="Pham C."/>
            <person name="Primus E.L."/>
            <person name="Pu L.-L."/>
            <person name="Puazo M."/>
            <person name="Qin X."/>
            <person name="Quiroz J.B."/>
            <person name="Reese J."/>
            <person name="Richards S."/>
            <person name="Rives C.M."/>
            <person name="Robberts R."/>
            <person name="Ruiz S.J."/>
            <person name="Ruiz M.J."/>
            <person name="Santibanez J."/>
            <person name="Schneider B.W."/>
            <person name="Sisson I."/>
            <person name="Smith M."/>
            <person name="Sodergren E."/>
            <person name="Song X.-Z."/>
            <person name="Song B.B."/>
            <person name="Summersgill H."/>
            <person name="Thelus R."/>
            <person name="Thornton R.D."/>
            <person name="Trejos Z.Y."/>
            <person name="Usmani K."/>
            <person name="Vattathil S."/>
            <person name="Villasana D."/>
            <person name="Walker D.L."/>
            <person name="Wang S."/>
            <person name="Wang K."/>
            <person name="White C.S."/>
            <person name="Williams A.C."/>
            <person name="Williamson J."/>
            <person name="Wilson K."/>
            <person name="Woghiren I.O."/>
            <person name="Woodworth J.R."/>
            <person name="Worley K.C."/>
            <person name="Wright R.A."/>
            <person name="Wu W."/>
            <person name="Young L."/>
            <person name="Zhang L."/>
            <person name="Zhang J."/>
            <person name="Zhu Y."/>
            <person name="Muzny D.M."/>
            <person name="Weinstock G."/>
            <person name="Gibbs R.A."/>
        </authorList>
    </citation>
    <scope>NUCLEOTIDE SEQUENCE [LARGE SCALE GENOMIC DNA]</scope>
    <source>
        <strain evidence="5">LSR1</strain>
    </source>
</reference>
<dbReference type="AlphaFoldDB" id="A0A8R2A133"/>
<evidence type="ECO:0000256" key="2">
    <source>
        <dbReference type="SAM" id="Phobius"/>
    </source>
</evidence>
<evidence type="ECO:0000313" key="5">
    <source>
        <dbReference type="Proteomes" id="UP000007819"/>
    </source>
</evidence>
<feature type="region of interest" description="Disordered" evidence="1">
    <location>
        <begin position="324"/>
        <end position="347"/>
    </location>
</feature>
<evidence type="ECO:0000313" key="4">
    <source>
        <dbReference type="EnsemblMetazoa" id="XP_001943779.2"/>
    </source>
</evidence>
<name>A0A8R2A133_ACYPI</name>
<keyword evidence="3" id="KW-0732">Signal</keyword>
<reference evidence="4" key="2">
    <citation type="submission" date="2022-06" db="UniProtKB">
        <authorList>
            <consortium name="EnsemblMetazoa"/>
        </authorList>
    </citation>
    <scope>IDENTIFICATION</scope>
</reference>
<sequence>MSSLTYWLLVVLCLGQAMAYIEKIMENDSVCSMSFFSNNLDLSGREDQSAMVIKDNQYFQKWTGKHEFNCKFTVTSSLGLGVFAVIQHMSFRRNAQGQCIDYIQFRHAEKTLSVLDLNIKIKSSESWGEKICGKLNAFEANVGNEYNQGSDGNDDKEIKNSFVDHRGMIEVKIYLGNKSIESTDELKFEIVFTAFQECKYDNGHWKSCGRKTCIFKDFFNDGKVNCPYKSCKDESGCRPVVSVLNSNYISSTTVTSKIVAGAVACLVTMILVFIAFLWIFRHCGPAICCISNSNSHPHSSEMQPVPRLDTMAIIATAPPDSMVASGTEVRTADKDLPPSYDSLFPSK</sequence>
<keyword evidence="5" id="KW-1185">Reference proteome</keyword>
<dbReference type="EnsemblMetazoa" id="XM_001943744.5">
    <property type="protein sequence ID" value="XP_001943779.2"/>
    <property type="gene ID" value="LOC100163167"/>
</dbReference>
<proteinExistence type="predicted"/>
<protein>
    <recommendedName>
        <fullName evidence="6">Syndecan</fullName>
    </recommendedName>
</protein>
<evidence type="ECO:0000256" key="3">
    <source>
        <dbReference type="SAM" id="SignalP"/>
    </source>
</evidence>
<keyword evidence="2" id="KW-0812">Transmembrane</keyword>
<dbReference type="OrthoDB" id="47276at2759"/>
<organism evidence="4 5">
    <name type="scientific">Acyrthosiphon pisum</name>
    <name type="common">Pea aphid</name>
    <dbReference type="NCBI Taxonomy" id="7029"/>
    <lineage>
        <taxon>Eukaryota</taxon>
        <taxon>Metazoa</taxon>
        <taxon>Ecdysozoa</taxon>
        <taxon>Arthropoda</taxon>
        <taxon>Hexapoda</taxon>
        <taxon>Insecta</taxon>
        <taxon>Pterygota</taxon>
        <taxon>Neoptera</taxon>
        <taxon>Paraneoptera</taxon>
        <taxon>Hemiptera</taxon>
        <taxon>Sternorrhyncha</taxon>
        <taxon>Aphidomorpha</taxon>
        <taxon>Aphidoidea</taxon>
        <taxon>Aphididae</taxon>
        <taxon>Macrosiphini</taxon>
        <taxon>Acyrthosiphon</taxon>
    </lineage>
</organism>
<dbReference type="RefSeq" id="XP_001943779.2">
    <property type="nucleotide sequence ID" value="XM_001943744.4"/>
</dbReference>
<keyword evidence="2" id="KW-1133">Transmembrane helix</keyword>
<dbReference type="Proteomes" id="UP000007819">
    <property type="component" value="Chromosome A1"/>
</dbReference>
<evidence type="ECO:0000256" key="1">
    <source>
        <dbReference type="SAM" id="MobiDB-lite"/>
    </source>
</evidence>
<dbReference type="GeneID" id="100163167"/>
<feature type="signal peptide" evidence="3">
    <location>
        <begin position="1"/>
        <end position="19"/>
    </location>
</feature>